<dbReference type="Proteomes" id="UP000029452">
    <property type="component" value="Unassembled WGS sequence"/>
</dbReference>
<name>A0A094X5P7_9BACT</name>
<gene>
    <name evidence="1" type="ORF">LptCag_1579</name>
</gene>
<organism evidence="1 2">
    <name type="scientific">Leptospirillum ferriphilum</name>
    <dbReference type="NCBI Taxonomy" id="178606"/>
    <lineage>
        <taxon>Bacteria</taxon>
        <taxon>Pseudomonadati</taxon>
        <taxon>Nitrospirota</taxon>
        <taxon>Nitrospiria</taxon>
        <taxon>Nitrospirales</taxon>
        <taxon>Nitrospiraceae</taxon>
        <taxon>Leptospirillum</taxon>
    </lineage>
</organism>
<sequence length="50" mass="5153">MFLIDTPVSPVSVVGSPPGRSPTVTAIASPIVNPTTLALCFSSIHALSFR</sequence>
<comment type="caution">
    <text evidence="1">The sequence shown here is derived from an EMBL/GenBank/DDBJ whole genome shotgun (WGS) entry which is preliminary data.</text>
</comment>
<protein>
    <submittedName>
        <fullName evidence="1">Uncharacterized protein</fullName>
    </submittedName>
</protein>
<dbReference type="PATRIC" id="fig|178606.4.peg.1585"/>
<evidence type="ECO:0000313" key="2">
    <source>
        <dbReference type="Proteomes" id="UP000029452"/>
    </source>
</evidence>
<dbReference type="AlphaFoldDB" id="A0A094X5P7"/>
<dbReference type="EMBL" id="JPGK01000005">
    <property type="protein sequence ID" value="KGA93869.1"/>
    <property type="molecule type" value="Genomic_DNA"/>
</dbReference>
<evidence type="ECO:0000313" key="1">
    <source>
        <dbReference type="EMBL" id="KGA93869.1"/>
    </source>
</evidence>
<proteinExistence type="predicted"/>
<reference evidence="1 2" key="1">
    <citation type="submission" date="2014-06" db="EMBL/GenBank/DDBJ databases">
        <title>Draft genome sequence of iron oxidizing acidophile Leptospirillum ferriphilum DSM14647.</title>
        <authorList>
            <person name="Cardenas J.P."/>
            <person name="Lazcano M."/>
            <person name="Ossandon F.J."/>
            <person name="Corbett M."/>
            <person name="Holmes D.S."/>
            <person name="Watkin E."/>
        </authorList>
    </citation>
    <scope>NUCLEOTIDE SEQUENCE [LARGE SCALE GENOMIC DNA]</scope>
    <source>
        <strain evidence="1 2">DSM 14647</strain>
    </source>
</reference>
<accession>A0A094X5P7</accession>